<feature type="transmembrane region" description="Helical" evidence="5">
    <location>
        <begin position="164"/>
        <end position="188"/>
    </location>
</feature>
<accession>A0A847R7E2</accession>
<evidence type="ECO:0000313" key="7">
    <source>
        <dbReference type="EMBL" id="NLQ16854.1"/>
    </source>
</evidence>
<feature type="domain" description="Integral membrane bound transporter" evidence="6">
    <location>
        <begin position="215"/>
        <end position="340"/>
    </location>
</feature>
<dbReference type="EMBL" id="JABAEK010000003">
    <property type="protein sequence ID" value="NLQ16854.1"/>
    <property type="molecule type" value="Genomic_DNA"/>
</dbReference>
<feature type="transmembrane region" description="Helical" evidence="5">
    <location>
        <begin position="110"/>
        <end position="129"/>
    </location>
</feature>
<name>A0A847R7E2_9GAMM</name>
<comment type="caution">
    <text evidence="7">The sequence shown here is derived from an EMBL/GenBank/DDBJ whole genome shotgun (WGS) entry which is preliminary data.</text>
</comment>
<feature type="transmembrane region" description="Helical" evidence="5">
    <location>
        <begin position="37"/>
        <end position="53"/>
    </location>
</feature>
<feature type="transmembrane region" description="Helical" evidence="5">
    <location>
        <begin position="276"/>
        <end position="293"/>
    </location>
</feature>
<feature type="transmembrane region" description="Helical" evidence="5">
    <location>
        <begin position="254"/>
        <end position="270"/>
    </location>
</feature>
<comment type="subcellular location">
    <subcellularLocation>
        <location evidence="1">Membrane</location>
        <topology evidence="1">Multi-pass membrane protein</topology>
    </subcellularLocation>
</comment>
<evidence type="ECO:0000256" key="5">
    <source>
        <dbReference type="SAM" id="Phobius"/>
    </source>
</evidence>
<feature type="transmembrane region" description="Helical" evidence="5">
    <location>
        <begin position="200"/>
        <end position="222"/>
    </location>
</feature>
<feature type="transmembrane region" description="Helical" evidence="5">
    <location>
        <begin position="228"/>
        <end position="247"/>
    </location>
</feature>
<organism evidence="7 8">
    <name type="scientific">Marinomonas profundi</name>
    <dbReference type="NCBI Taxonomy" id="2726122"/>
    <lineage>
        <taxon>Bacteria</taxon>
        <taxon>Pseudomonadati</taxon>
        <taxon>Pseudomonadota</taxon>
        <taxon>Gammaproteobacteria</taxon>
        <taxon>Oceanospirillales</taxon>
        <taxon>Oceanospirillaceae</taxon>
        <taxon>Marinomonas</taxon>
    </lineage>
</organism>
<feature type="transmembrane region" description="Helical" evidence="5">
    <location>
        <begin position="324"/>
        <end position="345"/>
    </location>
</feature>
<keyword evidence="4 5" id="KW-0472">Membrane</keyword>
<evidence type="ECO:0000256" key="1">
    <source>
        <dbReference type="ARBA" id="ARBA00004141"/>
    </source>
</evidence>
<keyword evidence="8" id="KW-1185">Reference proteome</keyword>
<dbReference type="Pfam" id="PF13515">
    <property type="entry name" value="FUSC_2"/>
    <property type="match status" value="1"/>
</dbReference>
<keyword evidence="3 5" id="KW-1133">Transmembrane helix</keyword>
<dbReference type="InterPro" id="IPR049453">
    <property type="entry name" value="Memb_transporter_dom"/>
</dbReference>
<feature type="transmembrane region" description="Helical" evidence="5">
    <location>
        <begin position="59"/>
        <end position="76"/>
    </location>
</feature>
<feature type="transmembrane region" description="Helical" evidence="5">
    <location>
        <begin position="136"/>
        <end position="152"/>
    </location>
</feature>
<evidence type="ECO:0000313" key="8">
    <source>
        <dbReference type="Proteomes" id="UP000586067"/>
    </source>
</evidence>
<dbReference type="Proteomes" id="UP000586067">
    <property type="component" value="Unassembled WGS sequence"/>
</dbReference>
<keyword evidence="2 5" id="KW-0812">Transmembrane</keyword>
<reference evidence="7 8" key="1">
    <citation type="submission" date="2020-04" db="EMBL/GenBank/DDBJ databases">
        <title>Marinomonas sp. M1K-6 isolated from the deep seawater of the Mariana Trench.</title>
        <authorList>
            <person name="Li Y."/>
        </authorList>
    </citation>
    <scope>NUCLEOTIDE SEQUENCE [LARGE SCALE GENOMIC DNA]</scope>
    <source>
        <strain evidence="7 8">M1K-6</strain>
    </source>
</reference>
<dbReference type="GO" id="GO:0016020">
    <property type="term" value="C:membrane"/>
    <property type="evidence" value="ECO:0007669"/>
    <property type="project" value="UniProtKB-SubCell"/>
</dbReference>
<gene>
    <name evidence="7" type="ORF">HGG82_04365</name>
</gene>
<evidence type="ECO:0000256" key="2">
    <source>
        <dbReference type="ARBA" id="ARBA00022692"/>
    </source>
</evidence>
<dbReference type="AlphaFoldDB" id="A0A847R7E2"/>
<evidence type="ECO:0000259" key="6">
    <source>
        <dbReference type="Pfam" id="PF13515"/>
    </source>
</evidence>
<sequence length="370" mass="40300">MLLCLATKQFSRSVLLLKALFTQFKALFAWSDIKRPWHLAVLAALCVGIPPLIGAAVDQFAVATLSSLGAMVILYLPKTRIAHRMVTLAMCSFGFMVCFSVGALASFNPYLSALALGLLSFGAIVITRYYRLPPPGSFFFILVSCLAIYLPFDLSQFSHNVGMVALGGMLSCVMAFFYSLITGANGLAETKIETDTQVNAIILEGALVAFFIALSYAVAVLLALPNALWVPISCAAILQGATYRIIWHRNIHRIVGTALGMGVAWCLFSLQPNYWMLAFSMILFQFVVELLIVKNYGAAVIFITPLTVIMAEFTSANTTTDVLLLHRLIDISIGSAIGIIGGTIFHRTSFLHYIESKMNARSSLSGRRPS</sequence>
<proteinExistence type="predicted"/>
<evidence type="ECO:0000256" key="4">
    <source>
        <dbReference type="ARBA" id="ARBA00023136"/>
    </source>
</evidence>
<evidence type="ECO:0000256" key="3">
    <source>
        <dbReference type="ARBA" id="ARBA00022989"/>
    </source>
</evidence>
<protein>
    <submittedName>
        <fullName evidence="7">FUSC family protein</fullName>
    </submittedName>
</protein>
<feature type="transmembrane region" description="Helical" evidence="5">
    <location>
        <begin position="85"/>
        <end position="104"/>
    </location>
</feature>